<dbReference type="EMBL" id="JAYKXP010000089">
    <property type="protein sequence ID" value="KAK7028213.1"/>
    <property type="molecule type" value="Genomic_DNA"/>
</dbReference>
<accession>A0AAW0BN91</accession>
<dbReference type="Proteomes" id="UP001383192">
    <property type="component" value="Unassembled WGS sequence"/>
</dbReference>
<organism evidence="1 2">
    <name type="scientific">Paramarasmius palmivorus</name>
    <dbReference type="NCBI Taxonomy" id="297713"/>
    <lineage>
        <taxon>Eukaryota</taxon>
        <taxon>Fungi</taxon>
        <taxon>Dikarya</taxon>
        <taxon>Basidiomycota</taxon>
        <taxon>Agaricomycotina</taxon>
        <taxon>Agaricomycetes</taxon>
        <taxon>Agaricomycetidae</taxon>
        <taxon>Agaricales</taxon>
        <taxon>Marasmiineae</taxon>
        <taxon>Marasmiaceae</taxon>
        <taxon>Paramarasmius</taxon>
    </lineage>
</organism>
<gene>
    <name evidence="1" type="ORF">VNI00_014903</name>
</gene>
<proteinExistence type="predicted"/>
<dbReference type="AlphaFoldDB" id="A0AAW0BN91"/>
<sequence>MQISSLVQNVRQLPVDGNTIPSPSFNAATIAEGLEFQVLYDNEYTQVDVDRLRRILVQFLRGKGSFESSWEWINFPAEWDESQRRCGVFLSAASWLDEPVTFPLKVYVHNLEDVLCESRIYFGPSEEDDWNRVLNIELDAELSDTLLNRRAANDWLLAALVDCIRKDAAAVENEEWFEVPYRF</sequence>
<protein>
    <submittedName>
        <fullName evidence="1">Uncharacterized protein</fullName>
    </submittedName>
</protein>
<evidence type="ECO:0000313" key="2">
    <source>
        <dbReference type="Proteomes" id="UP001383192"/>
    </source>
</evidence>
<keyword evidence="2" id="KW-1185">Reference proteome</keyword>
<evidence type="ECO:0000313" key="1">
    <source>
        <dbReference type="EMBL" id="KAK7028213.1"/>
    </source>
</evidence>
<reference evidence="1 2" key="1">
    <citation type="submission" date="2024-01" db="EMBL/GenBank/DDBJ databases">
        <title>A draft genome for a cacao thread blight-causing isolate of Paramarasmius palmivorus.</title>
        <authorList>
            <person name="Baruah I.K."/>
            <person name="Bukari Y."/>
            <person name="Amoako-Attah I."/>
            <person name="Meinhardt L.W."/>
            <person name="Bailey B.A."/>
            <person name="Cohen S.P."/>
        </authorList>
    </citation>
    <scope>NUCLEOTIDE SEQUENCE [LARGE SCALE GENOMIC DNA]</scope>
    <source>
        <strain evidence="1 2">GH-12</strain>
    </source>
</reference>
<name>A0AAW0BN91_9AGAR</name>
<comment type="caution">
    <text evidence="1">The sequence shown here is derived from an EMBL/GenBank/DDBJ whole genome shotgun (WGS) entry which is preliminary data.</text>
</comment>